<accession>A0ABS5ICB0</accession>
<feature type="domain" description="Histidine kinase" evidence="11">
    <location>
        <begin position="872"/>
        <end position="1121"/>
    </location>
</feature>
<dbReference type="Gene3D" id="3.30.565.10">
    <property type="entry name" value="Histidine kinase-like ATPase, C-terminal domain"/>
    <property type="match status" value="1"/>
</dbReference>
<feature type="domain" description="PAS" evidence="12">
    <location>
        <begin position="588"/>
        <end position="658"/>
    </location>
</feature>
<evidence type="ECO:0000259" key="14">
    <source>
        <dbReference type="PROSITE" id="PS50885"/>
    </source>
</evidence>
<keyword evidence="10" id="KW-0472">Membrane</keyword>
<dbReference type="PROSITE" id="PS50885">
    <property type="entry name" value="HAMP"/>
    <property type="match status" value="1"/>
</dbReference>
<dbReference type="EMBL" id="JAGTUF010000007">
    <property type="protein sequence ID" value="MBR9971959.1"/>
    <property type="molecule type" value="Genomic_DNA"/>
</dbReference>
<evidence type="ECO:0000256" key="6">
    <source>
        <dbReference type="ARBA" id="ARBA00022741"/>
    </source>
</evidence>
<feature type="domain" description="HAMP" evidence="14">
    <location>
        <begin position="162"/>
        <end position="213"/>
    </location>
</feature>
<dbReference type="PRINTS" id="PR00344">
    <property type="entry name" value="BCTRLSENSOR"/>
</dbReference>
<dbReference type="Pfam" id="PF12860">
    <property type="entry name" value="PAS_7"/>
    <property type="match status" value="1"/>
</dbReference>
<dbReference type="InterPro" id="IPR003594">
    <property type="entry name" value="HATPase_dom"/>
</dbReference>
<dbReference type="InterPro" id="IPR036890">
    <property type="entry name" value="HATPase_C_sf"/>
</dbReference>
<evidence type="ECO:0000256" key="7">
    <source>
        <dbReference type="ARBA" id="ARBA00022777"/>
    </source>
</evidence>
<gene>
    <name evidence="15" type="ORF">KEC16_09550</name>
</gene>
<dbReference type="Pfam" id="PF00989">
    <property type="entry name" value="PAS"/>
    <property type="match status" value="2"/>
</dbReference>
<evidence type="ECO:0000256" key="10">
    <source>
        <dbReference type="SAM" id="Phobius"/>
    </source>
</evidence>
<dbReference type="PROSITE" id="PS50109">
    <property type="entry name" value="HIS_KIN"/>
    <property type="match status" value="1"/>
</dbReference>
<dbReference type="Pfam" id="PF13426">
    <property type="entry name" value="PAS_9"/>
    <property type="match status" value="1"/>
</dbReference>
<dbReference type="EC" id="2.7.13.3" evidence="3"/>
<dbReference type="RefSeq" id="WP_211548239.1">
    <property type="nucleotide sequence ID" value="NZ_JAGTUF010000007.1"/>
</dbReference>
<dbReference type="SUPFAM" id="SSF55785">
    <property type="entry name" value="PYP-like sensor domain (PAS domain)"/>
    <property type="match status" value="5"/>
</dbReference>
<keyword evidence="10" id="KW-1133">Transmembrane helix</keyword>
<protein>
    <recommendedName>
        <fullName evidence="3">histidine kinase</fullName>
        <ecNumber evidence="3">2.7.13.3</ecNumber>
    </recommendedName>
</protein>
<dbReference type="InterPro" id="IPR005467">
    <property type="entry name" value="His_kinase_dom"/>
</dbReference>
<keyword evidence="6" id="KW-0547">Nucleotide-binding</keyword>
<evidence type="ECO:0000256" key="3">
    <source>
        <dbReference type="ARBA" id="ARBA00012438"/>
    </source>
</evidence>
<dbReference type="InterPro" id="IPR003660">
    <property type="entry name" value="HAMP_dom"/>
</dbReference>
<feature type="transmembrane region" description="Helical" evidence="10">
    <location>
        <begin position="6"/>
        <end position="30"/>
    </location>
</feature>
<evidence type="ECO:0000313" key="15">
    <source>
        <dbReference type="EMBL" id="MBR9971959.1"/>
    </source>
</evidence>
<dbReference type="SMART" id="SM00091">
    <property type="entry name" value="PAS"/>
    <property type="match status" value="5"/>
</dbReference>
<evidence type="ECO:0000256" key="1">
    <source>
        <dbReference type="ARBA" id="ARBA00000085"/>
    </source>
</evidence>
<dbReference type="InterPro" id="IPR004358">
    <property type="entry name" value="Sig_transdc_His_kin-like_C"/>
</dbReference>
<feature type="domain" description="PAC" evidence="13">
    <location>
        <begin position="280"/>
        <end position="330"/>
    </location>
</feature>
<evidence type="ECO:0000256" key="4">
    <source>
        <dbReference type="ARBA" id="ARBA00022553"/>
    </source>
</evidence>
<evidence type="ECO:0000256" key="2">
    <source>
        <dbReference type="ARBA" id="ARBA00004370"/>
    </source>
</evidence>
<comment type="caution">
    <text evidence="15">The sequence shown here is derived from an EMBL/GenBank/DDBJ whole genome shotgun (WGS) entry which is preliminary data.</text>
</comment>
<keyword evidence="7" id="KW-0418">Kinase</keyword>
<evidence type="ECO:0000259" key="11">
    <source>
        <dbReference type="PROSITE" id="PS50109"/>
    </source>
</evidence>
<evidence type="ECO:0000256" key="5">
    <source>
        <dbReference type="ARBA" id="ARBA00022679"/>
    </source>
</evidence>
<dbReference type="PROSITE" id="PS50112">
    <property type="entry name" value="PAS"/>
    <property type="match status" value="3"/>
</dbReference>
<name>A0ABS5ICB0_9PROT</name>
<keyword evidence="16" id="KW-1185">Reference proteome</keyword>
<feature type="domain" description="PAS" evidence="12">
    <location>
        <begin position="331"/>
        <end position="375"/>
    </location>
</feature>
<evidence type="ECO:0000256" key="9">
    <source>
        <dbReference type="ARBA" id="ARBA00023012"/>
    </source>
</evidence>
<keyword evidence="9" id="KW-0902">Two-component regulatory system</keyword>
<organism evidence="15 16">
    <name type="scientific">Magnetospirillum sulfuroxidans</name>
    <dbReference type="NCBI Taxonomy" id="611300"/>
    <lineage>
        <taxon>Bacteria</taxon>
        <taxon>Pseudomonadati</taxon>
        <taxon>Pseudomonadota</taxon>
        <taxon>Alphaproteobacteria</taxon>
        <taxon>Rhodospirillales</taxon>
        <taxon>Rhodospirillaceae</taxon>
        <taxon>Magnetospirillum</taxon>
    </lineage>
</organism>
<keyword evidence="8" id="KW-0067">ATP-binding</keyword>
<dbReference type="Gene3D" id="3.30.450.20">
    <property type="entry name" value="PAS domain"/>
    <property type="match status" value="5"/>
</dbReference>
<dbReference type="SMART" id="SM00304">
    <property type="entry name" value="HAMP"/>
    <property type="match status" value="1"/>
</dbReference>
<dbReference type="CDD" id="cd00130">
    <property type="entry name" value="PAS"/>
    <property type="match status" value="4"/>
</dbReference>
<keyword evidence="10" id="KW-0812">Transmembrane</keyword>
<dbReference type="PROSITE" id="PS50113">
    <property type="entry name" value="PAC"/>
    <property type="match status" value="2"/>
</dbReference>
<dbReference type="SUPFAM" id="SSF55874">
    <property type="entry name" value="ATPase domain of HSP90 chaperone/DNA topoisomerase II/histidine kinase"/>
    <property type="match status" value="1"/>
</dbReference>
<feature type="domain" description="PAS" evidence="12">
    <location>
        <begin position="218"/>
        <end position="262"/>
    </location>
</feature>
<feature type="transmembrane region" description="Helical" evidence="10">
    <location>
        <begin position="143"/>
        <end position="165"/>
    </location>
</feature>
<comment type="catalytic activity">
    <reaction evidence="1">
        <text>ATP + protein L-histidine = ADP + protein N-phospho-L-histidine.</text>
        <dbReference type="EC" id="2.7.13.3"/>
    </reaction>
</comment>
<dbReference type="Gene3D" id="6.10.340.10">
    <property type="match status" value="1"/>
</dbReference>
<dbReference type="PANTHER" id="PTHR43065">
    <property type="entry name" value="SENSOR HISTIDINE KINASE"/>
    <property type="match status" value="1"/>
</dbReference>
<reference evidence="15 16" key="1">
    <citation type="submission" date="2021-04" db="EMBL/GenBank/DDBJ databases">
        <title>Magnetospirillum sulfuroxidans sp. nov., a facultative chemolithoautotrophic sulfur-oxidizing alphaproteobacterium isolated from freshwater sediment and proposals for Paramagetospirillum gen. nov., and Magnetospirillaceae fam. nov.</title>
        <authorList>
            <person name="Koziaeva V."/>
            <person name="Geelhoed J.S."/>
            <person name="Sorokin D.Y."/>
            <person name="Grouzdev D.S."/>
        </authorList>
    </citation>
    <scope>NUCLEOTIDE SEQUENCE [LARGE SCALE GENOMIC DNA]</scope>
    <source>
        <strain evidence="15 16">J10</strain>
    </source>
</reference>
<evidence type="ECO:0000256" key="8">
    <source>
        <dbReference type="ARBA" id="ARBA00022840"/>
    </source>
</evidence>
<dbReference type="NCBIfam" id="TIGR00229">
    <property type="entry name" value="sensory_box"/>
    <property type="match status" value="2"/>
</dbReference>
<sequence>MNARIRLLLPFMVLLTAVLGIMHFVIFDMLKQRLIADKLHSEQQALAMVSLAIAPDLLSGDMAKIYDTLNDVWAERLWWRSMTLERADGRLLFPLHRPVLMGGLTKLSSPVRVDRRDLAVLTIHSDIPATIADSLGIMAQMEIIVILLLLAGAALVVHLQGRWLLTPLAGLARAAFALSQGSTTITLPRASGEVGVVVTAFTDMMRAVSSREAALRHSESRLAAVIDSSGEAVITLNANTVIISCNKAAENIFGYEQREVAGLPLSQLLPHHPCTPTSAEGCETIGHKVDGSDVALWLILTEITVADGRLFVATISDITSRKQAEAELRESESRFRDLAGSASDWFWETDDEHRLTFVSERLGAVLGVKPSAIIGFSYMDLGLADAEPGLVQSHLDDLASCRPFRDVVFPVGPLGGKDGRFIRISGLPLFDNDGCFLGYRGVGADITREVIAERQAKEARQRLADAIESINDSIAVYDAEDRLVLFNQECRRVFSGMLDSLKLGMTFEQIISASATIKQFDQDGVPTEEWRQNRLAVHRAATGEPTMQHLSDGRWLLSREYRTADGGVVAVRTDITLLKQREEALDTLQRRYQLILDAAGDGIIGLDAQGLISFANRAACDLLGIGDETIVGHNYHTLIDPESANDSGNAVRRAYTLGLAEKVEDALFRHGDGRALQVEYLVAPILEQHNVVGAVVVFRDVSLRRLYEQTLADQQQLLEQQVAERTAALSASQQRLRGISDNLFEGVLVVDEAGQISFANNSARGLLQCPHAQGLALDQVMRLGVGTDLIGFTRACWPKVIADGKPNHDDDARFVTAAGTTLNVAFGCSPLIEQGRCVGAIISFRDIGQLKNAQQEALQSSRLASVGQLAAGIAHEINTPIQYVGDNLRFVRDAIGDMANVLAMARTLAHSSDSGNCQDFETAYAAADIDYLKDELPTAIDQSLDGVAQVSRIVLSMKEFSHPGSSHKSMTDINRALDSTLTVSRNTWKQVATIETDFAADLPPVQCHAGEINQVFLNLITNAAHAIEASGKPLPGRIAITTRKDRDNVRISIQDSGTGISSAIKEKIFDPFFTTKSVGKGTGQGLAICLDVIKIKHGGRLDVNGNEGNGAEFVITLPIDGSAEASAND</sequence>
<evidence type="ECO:0000259" key="13">
    <source>
        <dbReference type="PROSITE" id="PS50113"/>
    </source>
</evidence>
<dbReference type="InterPro" id="IPR000700">
    <property type="entry name" value="PAS-assoc_C"/>
</dbReference>
<dbReference type="Gene3D" id="1.10.287.130">
    <property type="match status" value="1"/>
</dbReference>
<dbReference type="InterPro" id="IPR035965">
    <property type="entry name" value="PAS-like_dom_sf"/>
</dbReference>
<keyword evidence="5" id="KW-0808">Transferase</keyword>
<dbReference type="InterPro" id="IPR000014">
    <property type="entry name" value="PAS"/>
</dbReference>
<dbReference type="InterPro" id="IPR013767">
    <property type="entry name" value="PAS_fold"/>
</dbReference>
<comment type="subcellular location">
    <subcellularLocation>
        <location evidence="2">Membrane</location>
    </subcellularLocation>
</comment>
<evidence type="ECO:0000259" key="12">
    <source>
        <dbReference type="PROSITE" id="PS50112"/>
    </source>
</evidence>
<dbReference type="Pfam" id="PF02518">
    <property type="entry name" value="HATPase_c"/>
    <property type="match status" value="1"/>
</dbReference>
<dbReference type="SMART" id="SM00387">
    <property type="entry name" value="HATPase_c"/>
    <property type="match status" value="1"/>
</dbReference>
<dbReference type="PANTHER" id="PTHR43065:SF50">
    <property type="entry name" value="HISTIDINE KINASE"/>
    <property type="match status" value="1"/>
</dbReference>
<feature type="domain" description="PAC" evidence="13">
    <location>
        <begin position="661"/>
        <end position="713"/>
    </location>
</feature>
<keyword evidence="4" id="KW-0597">Phosphoprotein</keyword>
<proteinExistence type="predicted"/>
<dbReference type="Proteomes" id="UP000680714">
    <property type="component" value="Unassembled WGS sequence"/>
</dbReference>
<evidence type="ECO:0000313" key="16">
    <source>
        <dbReference type="Proteomes" id="UP000680714"/>
    </source>
</evidence>